<dbReference type="AlphaFoldDB" id="I7KTH3"/>
<evidence type="ECO:0000256" key="10">
    <source>
        <dbReference type="ARBA" id="ARBA00040752"/>
    </source>
</evidence>
<comment type="similarity">
    <text evidence="2">Belongs to the LytR/CpsA/Psr (LCP) family.</text>
</comment>
<evidence type="ECO:0000256" key="7">
    <source>
        <dbReference type="ARBA" id="ARBA00023136"/>
    </source>
</evidence>
<keyword evidence="3" id="KW-1003">Cell membrane</keyword>
<evidence type="ECO:0000256" key="5">
    <source>
        <dbReference type="ARBA" id="ARBA00022989"/>
    </source>
</evidence>
<dbReference type="Proteomes" id="UP000007652">
    <property type="component" value="Unassembled WGS sequence"/>
</dbReference>
<dbReference type="RefSeq" id="WP_008908342.1">
    <property type="nucleotide sequence ID" value="NZ_CAKP01000051.1"/>
</dbReference>
<comment type="subcellular location">
    <subcellularLocation>
        <location evidence="1">Cell membrane</location>
        <topology evidence="1">Single-pass type II membrane protein</topology>
    </subcellularLocation>
</comment>
<evidence type="ECO:0000256" key="4">
    <source>
        <dbReference type="ARBA" id="ARBA00022692"/>
    </source>
</evidence>
<keyword evidence="5" id="KW-1133">Transmembrane helix</keyword>
<organism evidence="13 14">
    <name type="scientific">Caloramator australicus RC3</name>
    <dbReference type="NCBI Taxonomy" id="857293"/>
    <lineage>
        <taxon>Bacteria</taxon>
        <taxon>Bacillati</taxon>
        <taxon>Bacillota</taxon>
        <taxon>Clostridia</taxon>
        <taxon>Eubacteriales</taxon>
        <taxon>Clostridiaceae</taxon>
        <taxon>Caloramator</taxon>
    </lineage>
</organism>
<evidence type="ECO:0000256" key="3">
    <source>
        <dbReference type="ARBA" id="ARBA00022475"/>
    </source>
</evidence>
<feature type="region of interest" description="Disordered" evidence="11">
    <location>
        <begin position="307"/>
        <end position="327"/>
    </location>
</feature>
<accession>I7KTH3</accession>
<evidence type="ECO:0000256" key="6">
    <source>
        <dbReference type="ARBA" id="ARBA00023015"/>
    </source>
</evidence>
<name>I7KTH3_9CLOT</name>
<dbReference type="EMBL" id="CAKP01000051">
    <property type="protein sequence ID" value="CCJ33068.1"/>
    <property type="molecule type" value="Genomic_DNA"/>
</dbReference>
<proteinExistence type="inferred from homology"/>
<gene>
    <name evidence="13" type="ORF">CAAU_0984</name>
</gene>
<keyword evidence="14" id="KW-1185">Reference proteome</keyword>
<evidence type="ECO:0000256" key="2">
    <source>
        <dbReference type="ARBA" id="ARBA00006068"/>
    </source>
</evidence>
<protein>
    <recommendedName>
        <fullName evidence="10">Regulatory protein MsrR</fullName>
    </recommendedName>
</protein>
<evidence type="ECO:0000256" key="9">
    <source>
        <dbReference type="ARBA" id="ARBA00037178"/>
    </source>
</evidence>
<evidence type="ECO:0000256" key="1">
    <source>
        <dbReference type="ARBA" id="ARBA00004401"/>
    </source>
</evidence>
<reference evidence="13 14" key="1">
    <citation type="journal article" date="2011" name="J. Bacteriol.">
        <title>Draft genome sequence of Caloramator australicus strain RC3T, a thermoanaerobe from the Great Artesian Basin of Australia.</title>
        <authorList>
            <person name="Ogg C.D."/>
            <person name="Patel B.K.C."/>
        </authorList>
    </citation>
    <scope>NUCLEOTIDE SEQUENCE [LARGE SCALE GENOMIC DNA]</scope>
    <source>
        <strain evidence="13 14">RC3</strain>
    </source>
</reference>
<keyword evidence="6" id="KW-0805">Transcription regulation</keyword>
<dbReference type="PANTHER" id="PTHR33392">
    <property type="entry name" value="POLYISOPRENYL-TEICHOIC ACID--PEPTIDOGLYCAN TEICHOIC ACID TRANSFERASE TAGU"/>
    <property type="match status" value="1"/>
</dbReference>
<keyword evidence="8" id="KW-0804">Transcription</keyword>
<evidence type="ECO:0000256" key="8">
    <source>
        <dbReference type="ARBA" id="ARBA00023163"/>
    </source>
</evidence>
<dbReference type="GO" id="GO:0005886">
    <property type="term" value="C:plasma membrane"/>
    <property type="evidence" value="ECO:0007669"/>
    <property type="project" value="UniProtKB-SubCell"/>
</dbReference>
<dbReference type="Pfam" id="PF03816">
    <property type="entry name" value="LytR_cpsA_psr"/>
    <property type="match status" value="1"/>
</dbReference>
<evidence type="ECO:0000313" key="13">
    <source>
        <dbReference type="EMBL" id="CCJ33068.1"/>
    </source>
</evidence>
<dbReference type="NCBIfam" id="TIGR00350">
    <property type="entry name" value="lytR_cpsA_psr"/>
    <property type="match status" value="1"/>
</dbReference>
<evidence type="ECO:0000313" key="14">
    <source>
        <dbReference type="Proteomes" id="UP000007652"/>
    </source>
</evidence>
<evidence type="ECO:0000259" key="12">
    <source>
        <dbReference type="Pfam" id="PF03816"/>
    </source>
</evidence>
<dbReference type="InterPro" id="IPR050922">
    <property type="entry name" value="LytR/CpsA/Psr_CW_biosynth"/>
</dbReference>
<dbReference type="PANTHER" id="PTHR33392:SF8">
    <property type="entry name" value="REGULATORY PROTEIN MSRR"/>
    <property type="match status" value="1"/>
</dbReference>
<evidence type="ECO:0000256" key="11">
    <source>
        <dbReference type="SAM" id="MobiDB-lite"/>
    </source>
</evidence>
<feature type="domain" description="Cell envelope-related transcriptional attenuator" evidence="12">
    <location>
        <begin position="15"/>
        <end position="169"/>
    </location>
</feature>
<dbReference type="InterPro" id="IPR004474">
    <property type="entry name" value="LytR_CpsA_psr"/>
</dbReference>
<keyword evidence="7" id="KW-0472">Membrane</keyword>
<comment type="caution">
    <text evidence="13">The sequence shown here is derived from an EMBL/GenBank/DDBJ whole genome shotgun (WGS) entry which is preliminary data.</text>
</comment>
<keyword evidence="4" id="KW-0812">Transmembrane</keyword>
<dbReference type="STRING" id="857293.CAAU_0984"/>
<sequence length="327" mass="36828">MLVGLDKRSENDIGRTDSIILANINTEAKTIKLVSFMRDMYVPIPGHGLNRINAAYSLGGPELLMKTLQQDFNIDVKYYVSIDFRAFQDLVDKLGGIDVEVKDYEVKEINKYIKEVNGSKATLLSGPGYQKLNGQQALSYSRIRKVGNGDFERTERQRRVLTILINKARNVSIFKIPDLASTVLNYIKTNIPTGKLMNLAYTVYRFGNTPVETIRIPADGMFENMRVKGMAVLVPDLEKNVVYLEKFLSSQGIAFSNLPSYMANNFHFNDKPIDNRGKVRNVIKIVIPKEDLTPTINEDETELEESIINPGSNNNVNNNSEVIVPSE</sequence>
<dbReference type="Gene3D" id="3.40.630.190">
    <property type="entry name" value="LCP protein"/>
    <property type="match status" value="1"/>
</dbReference>
<dbReference type="eggNOG" id="COG1316">
    <property type="taxonomic scope" value="Bacteria"/>
</dbReference>
<comment type="function">
    <text evidence="9">Involved in SarA attenuation. Affects resistance to oxacillin and teicoplanin, as well as the synthesis of virulence factors.</text>
</comment>